<protein>
    <recommendedName>
        <fullName evidence="6">LPXTG-motif cell wall anchor domain-containing protein</fullName>
    </recommendedName>
</protein>
<evidence type="ECO:0000313" key="5">
    <source>
        <dbReference type="Proteomes" id="UP000199103"/>
    </source>
</evidence>
<feature type="chain" id="PRO_5039208401" description="LPXTG-motif cell wall anchor domain-containing protein" evidence="3">
    <location>
        <begin position="31"/>
        <end position="245"/>
    </location>
</feature>
<dbReference type="RefSeq" id="WP_091526412.1">
    <property type="nucleotide sequence ID" value="NZ_LT629772.1"/>
</dbReference>
<organism evidence="4 5">
    <name type="scientific">Microlunatus soli</name>
    <dbReference type="NCBI Taxonomy" id="630515"/>
    <lineage>
        <taxon>Bacteria</taxon>
        <taxon>Bacillati</taxon>
        <taxon>Actinomycetota</taxon>
        <taxon>Actinomycetes</taxon>
        <taxon>Propionibacteriales</taxon>
        <taxon>Propionibacteriaceae</taxon>
        <taxon>Microlunatus</taxon>
    </lineage>
</organism>
<proteinExistence type="predicted"/>
<evidence type="ECO:0008006" key="6">
    <source>
        <dbReference type="Google" id="ProtNLM"/>
    </source>
</evidence>
<feature type="compositionally biased region" description="Pro residues" evidence="1">
    <location>
        <begin position="168"/>
        <end position="185"/>
    </location>
</feature>
<evidence type="ECO:0000256" key="1">
    <source>
        <dbReference type="SAM" id="MobiDB-lite"/>
    </source>
</evidence>
<keyword evidence="2" id="KW-1133">Transmembrane helix</keyword>
<dbReference type="AlphaFoldDB" id="A0A1H1VJ33"/>
<sequence length="245" mass="25616">MSGHKPGWWLSLGAMIIVAVSALTPASAVSQDEVQVSSDARHWQSDLDRPLFDPDARWVPGDVETTTLWIRNAATTAGTLRVAVDPLDHDQFLRHGLHLRARASGSDWVTLAPDGSARRITGRLPAGATTQLWITASFDAAAGNVSQERRADLRLRVTLSQLIDDGHPPPAGPTTGPPTQPPTAAPPTGDHSGAPTASAAPGPGDLAGTGLDARAAVVLIGAAAVGAGVALLQRPRRRSREHHDD</sequence>
<evidence type="ECO:0000256" key="3">
    <source>
        <dbReference type="SAM" id="SignalP"/>
    </source>
</evidence>
<name>A0A1H1VJ33_9ACTN</name>
<accession>A0A1H1VJ33</accession>
<dbReference type="Proteomes" id="UP000199103">
    <property type="component" value="Chromosome I"/>
</dbReference>
<keyword evidence="2" id="KW-0472">Membrane</keyword>
<evidence type="ECO:0000256" key="2">
    <source>
        <dbReference type="SAM" id="Phobius"/>
    </source>
</evidence>
<feature type="transmembrane region" description="Helical" evidence="2">
    <location>
        <begin position="213"/>
        <end position="232"/>
    </location>
</feature>
<feature type="signal peptide" evidence="3">
    <location>
        <begin position="1"/>
        <end position="30"/>
    </location>
</feature>
<keyword evidence="3" id="KW-0732">Signal</keyword>
<dbReference type="STRING" id="630515.SAMN04489812_3228"/>
<keyword evidence="5" id="KW-1185">Reference proteome</keyword>
<keyword evidence="2" id="KW-0812">Transmembrane</keyword>
<reference evidence="4 5" key="1">
    <citation type="submission" date="2016-10" db="EMBL/GenBank/DDBJ databases">
        <authorList>
            <person name="de Groot N.N."/>
        </authorList>
    </citation>
    <scope>NUCLEOTIDE SEQUENCE [LARGE SCALE GENOMIC DNA]</scope>
    <source>
        <strain evidence="4 5">DSM 21800</strain>
    </source>
</reference>
<dbReference type="EMBL" id="LT629772">
    <property type="protein sequence ID" value="SDS84540.1"/>
    <property type="molecule type" value="Genomic_DNA"/>
</dbReference>
<evidence type="ECO:0000313" key="4">
    <source>
        <dbReference type="EMBL" id="SDS84540.1"/>
    </source>
</evidence>
<dbReference type="OrthoDB" id="5149814at2"/>
<feature type="region of interest" description="Disordered" evidence="1">
    <location>
        <begin position="162"/>
        <end position="209"/>
    </location>
</feature>
<gene>
    <name evidence="4" type="ORF">SAMN04489812_3228</name>
</gene>
<feature type="compositionally biased region" description="Low complexity" evidence="1">
    <location>
        <begin position="186"/>
        <end position="204"/>
    </location>
</feature>